<evidence type="ECO:0000256" key="1">
    <source>
        <dbReference type="ARBA" id="ARBA00004240"/>
    </source>
</evidence>
<evidence type="ECO:0000256" key="2">
    <source>
        <dbReference type="ARBA" id="ARBA00022617"/>
    </source>
</evidence>
<keyword evidence="7" id="KW-0812">Transmembrane</keyword>
<dbReference type="SMART" id="SM01117">
    <property type="entry name" value="Cyt-b5"/>
    <property type="match status" value="1"/>
</dbReference>
<accession>A0ABY8EU17</accession>
<proteinExistence type="inferred from homology"/>
<evidence type="ECO:0000256" key="3">
    <source>
        <dbReference type="ARBA" id="ARBA00022723"/>
    </source>
</evidence>
<name>A0ABY8EU17_MALFU</name>
<evidence type="ECO:0000256" key="5">
    <source>
        <dbReference type="ARBA" id="ARBA00023004"/>
    </source>
</evidence>
<keyword evidence="4" id="KW-0256">Endoplasmic reticulum</keyword>
<dbReference type="PANTHER" id="PTHR10281">
    <property type="entry name" value="MEMBRANE-ASSOCIATED PROGESTERONE RECEPTOR COMPONENT-RELATED"/>
    <property type="match status" value="1"/>
</dbReference>
<keyword evidence="10" id="KW-1185">Reference proteome</keyword>
<evidence type="ECO:0000256" key="7">
    <source>
        <dbReference type="SAM" id="Phobius"/>
    </source>
</evidence>
<evidence type="ECO:0000256" key="6">
    <source>
        <dbReference type="ARBA" id="ARBA00038357"/>
    </source>
</evidence>
<gene>
    <name evidence="9" type="primary">DAP1</name>
    <name evidence="9" type="ORF">GLX27_003274</name>
</gene>
<protein>
    <submittedName>
        <fullName evidence="9">Dihydrodipicolinate synthase</fullName>
    </submittedName>
</protein>
<dbReference type="InterPro" id="IPR036400">
    <property type="entry name" value="Cyt_B5-like_heme/steroid_sf"/>
</dbReference>
<dbReference type="PANTHER" id="PTHR10281:SF72">
    <property type="entry name" value="NEUDESIN"/>
    <property type="match status" value="1"/>
</dbReference>
<sequence>MQIPILPEPFQSIIAYFTSTPINAGLTGLLLLSLFWLFYVPHPLGEDFTPPVSQARQRLDTSSAYTALPLDHPKSIEFVSYTPKTLALFDGTGSEQSPDGSKILLAINGKVFDVSSGRNFYGPGGPYGNFAGRDASRGMAKQSFDLSMLTPLDQPIDTLEDLTDSERKNMFDWESHFAGKYGIVGELVNEGQAARK</sequence>
<evidence type="ECO:0000259" key="8">
    <source>
        <dbReference type="SMART" id="SM01117"/>
    </source>
</evidence>
<feature type="transmembrane region" description="Helical" evidence="7">
    <location>
        <begin position="13"/>
        <end position="39"/>
    </location>
</feature>
<keyword evidence="3" id="KW-0479">Metal-binding</keyword>
<keyword evidence="5" id="KW-0408">Iron</keyword>
<dbReference type="Gene3D" id="3.10.120.10">
    <property type="entry name" value="Cytochrome b5-like heme/steroid binding domain"/>
    <property type="match status" value="1"/>
</dbReference>
<feature type="domain" description="Cytochrome b5 heme-binding" evidence="8">
    <location>
        <begin position="81"/>
        <end position="188"/>
    </location>
</feature>
<dbReference type="Pfam" id="PF00173">
    <property type="entry name" value="Cyt-b5"/>
    <property type="match status" value="1"/>
</dbReference>
<reference evidence="9 10" key="1">
    <citation type="journal article" date="2020" name="Elife">
        <title>Loss of centromere function drives karyotype evolution in closely related Malassezia species.</title>
        <authorList>
            <person name="Sankaranarayanan S.R."/>
            <person name="Ianiri G."/>
            <person name="Coelho M.A."/>
            <person name="Reza M.H."/>
            <person name="Thimmappa B.C."/>
            <person name="Ganguly P."/>
            <person name="Vadnala R.N."/>
            <person name="Sun S."/>
            <person name="Siddharthan R."/>
            <person name="Tellgren-Roth C."/>
            <person name="Dawson T.L."/>
            <person name="Heitman J."/>
            <person name="Sanyal K."/>
        </authorList>
    </citation>
    <scope>NUCLEOTIDE SEQUENCE [LARGE SCALE GENOMIC DNA]</scope>
    <source>
        <strain evidence="9">CBS14141</strain>
    </source>
</reference>
<keyword evidence="7" id="KW-0472">Membrane</keyword>
<evidence type="ECO:0000256" key="4">
    <source>
        <dbReference type="ARBA" id="ARBA00022824"/>
    </source>
</evidence>
<keyword evidence="2" id="KW-0349">Heme</keyword>
<evidence type="ECO:0000313" key="10">
    <source>
        <dbReference type="Proteomes" id="UP000818624"/>
    </source>
</evidence>
<dbReference type="SUPFAM" id="SSF55856">
    <property type="entry name" value="Cytochrome b5-like heme/steroid binding domain"/>
    <property type="match status" value="1"/>
</dbReference>
<comment type="subcellular location">
    <subcellularLocation>
        <location evidence="1">Endoplasmic reticulum</location>
    </subcellularLocation>
</comment>
<dbReference type="Proteomes" id="UP000818624">
    <property type="component" value="Chromosome 3"/>
</dbReference>
<comment type="similarity">
    <text evidence="6">Belongs to the cytochrome b5 family. MAPR subfamily.</text>
</comment>
<organism evidence="9 10">
    <name type="scientific">Malassezia furfur</name>
    <name type="common">Pityriasis versicolor infection agent</name>
    <name type="synonym">Pityrosporum furfur</name>
    <dbReference type="NCBI Taxonomy" id="55194"/>
    <lineage>
        <taxon>Eukaryota</taxon>
        <taxon>Fungi</taxon>
        <taxon>Dikarya</taxon>
        <taxon>Basidiomycota</taxon>
        <taxon>Ustilaginomycotina</taxon>
        <taxon>Malasseziomycetes</taxon>
        <taxon>Malasseziales</taxon>
        <taxon>Malasseziaceae</taxon>
        <taxon>Malassezia</taxon>
    </lineage>
</organism>
<dbReference type="InterPro" id="IPR001199">
    <property type="entry name" value="Cyt_B5-like_heme/steroid-bd"/>
</dbReference>
<dbReference type="InterPro" id="IPR050577">
    <property type="entry name" value="MAPR/NEUFC/NENF-like"/>
</dbReference>
<evidence type="ECO:0000313" key="9">
    <source>
        <dbReference type="EMBL" id="WFD48604.1"/>
    </source>
</evidence>
<dbReference type="EMBL" id="CP046236">
    <property type="protein sequence ID" value="WFD48604.1"/>
    <property type="molecule type" value="Genomic_DNA"/>
</dbReference>
<keyword evidence="7" id="KW-1133">Transmembrane helix</keyword>